<feature type="chain" id="PRO_5002177487" evidence="1">
    <location>
        <begin position="24"/>
        <end position="155"/>
    </location>
</feature>
<feature type="signal peptide" evidence="1">
    <location>
        <begin position="1"/>
        <end position="23"/>
    </location>
</feature>
<dbReference type="Proteomes" id="UP000054248">
    <property type="component" value="Unassembled WGS sequence"/>
</dbReference>
<reference evidence="2 3" key="1">
    <citation type="submission" date="2014-04" db="EMBL/GenBank/DDBJ databases">
        <authorList>
            <consortium name="DOE Joint Genome Institute"/>
            <person name="Kuo A."/>
            <person name="Girlanda M."/>
            <person name="Perotto S."/>
            <person name="Kohler A."/>
            <person name="Nagy L.G."/>
            <person name="Floudas D."/>
            <person name="Copeland A."/>
            <person name="Barry K.W."/>
            <person name="Cichocki N."/>
            <person name="Veneault-Fourrey C."/>
            <person name="LaButti K."/>
            <person name="Lindquist E.A."/>
            <person name="Lipzen A."/>
            <person name="Lundell T."/>
            <person name="Morin E."/>
            <person name="Murat C."/>
            <person name="Sun H."/>
            <person name="Tunlid A."/>
            <person name="Henrissat B."/>
            <person name="Grigoriev I.V."/>
            <person name="Hibbett D.S."/>
            <person name="Martin F."/>
            <person name="Nordberg H.P."/>
            <person name="Cantor M.N."/>
            <person name="Hua S.X."/>
        </authorList>
    </citation>
    <scope>NUCLEOTIDE SEQUENCE [LARGE SCALE GENOMIC DNA]</scope>
    <source>
        <strain evidence="2 3">MUT 4182</strain>
    </source>
</reference>
<proteinExistence type="predicted"/>
<gene>
    <name evidence="2" type="ORF">M407DRAFT_7090</name>
</gene>
<dbReference type="HOGENOM" id="CLU_1696807_0_0_1"/>
<organism evidence="2 3">
    <name type="scientific">Tulasnella calospora MUT 4182</name>
    <dbReference type="NCBI Taxonomy" id="1051891"/>
    <lineage>
        <taxon>Eukaryota</taxon>
        <taxon>Fungi</taxon>
        <taxon>Dikarya</taxon>
        <taxon>Basidiomycota</taxon>
        <taxon>Agaricomycotina</taxon>
        <taxon>Agaricomycetes</taxon>
        <taxon>Cantharellales</taxon>
        <taxon>Tulasnellaceae</taxon>
        <taxon>Tulasnella</taxon>
    </lineage>
</organism>
<accession>A0A0C3QKI6</accession>
<evidence type="ECO:0000313" key="2">
    <source>
        <dbReference type="EMBL" id="KIO27876.1"/>
    </source>
</evidence>
<sequence>MKVAVALSALAFAHSALVGTVQSLPFPNNAIAEYYQCGGYEGITGDCDAGNVFIPPPSVRNIDSKFAIQAWFALSKILTTSTSRGPNYYWQWFVADNDHHHYFADNHYHVADYLEDHHHHHHHHHDVADYFEDIDHHVQHIDDFEHDHKDNHHHH</sequence>
<keyword evidence="3" id="KW-1185">Reference proteome</keyword>
<name>A0A0C3QKI6_9AGAM</name>
<evidence type="ECO:0000256" key="1">
    <source>
        <dbReference type="SAM" id="SignalP"/>
    </source>
</evidence>
<dbReference type="AlphaFoldDB" id="A0A0C3QKI6"/>
<dbReference type="EMBL" id="KN823002">
    <property type="protein sequence ID" value="KIO27876.1"/>
    <property type="molecule type" value="Genomic_DNA"/>
</dbReference>
<dbReference type="OrthoDB" id="10469961at2759"/>
<reference evidence="3" key="2">
    <citation type="submission" date="2015-01" db="EMBL/GenBank/DDBJ databases">
        <title>Evolutionary Origins and Diversification of the Mycorrhizal Mutualists.</title>
        <authorList>
            <consortium name="DOE Joint Genome Institute"/>
            <consortium name="Mycorrhizal Genomics Consortium"/>
            <person name="Kohler A."/>
            <person name="Kuo A."/>
            <person name="Nagy L.G."/>
            <person name="Floudas D."/>
            <person name="Copeland A."/>
            <person name="Barry K.W."/>
            <person name="Cichocki N."/>
            <person name="Veneault-Fourrey C."/>
            <person name="LaButti K."/>
            <person name="Lindquist E.A."/>
            <person name="Lipzen A."/>
            <person name="Lundell T."/>
            <person name="Morin E."/>
            <person name="Murat C."/>
            <person name="Riley R."/>
            <person name="Ohm R."/>
            <person name="Sun H."/>
            <person name="Tunlid A."/>
            <person name="Henrissat B."/>
            <person name="Grigoriev I.V."/>
            <person name="Hibbett D.S."/>
            <person name="Martin F."/>
        </authorList>
    </citation>
    <scope>NUCLEOTIDE SEQUENCE [LARGE SCALE GENOMIC DNA]</scope>
    <source>
        <strain evidence="3">MUT 4182</strain>
    </source>
</reference>
<protein>
    <submittedName>
        <fullName evidence="2">Uncharacterized protein</fullName>
    </submittedName>
</protein>
<keyword evidence="1" id="KW-0732">Signal</keyword>
<evidence type="ECO:0000313" key="3">
    <source>
        <dbReference type="Proteomes" id="UP000054248"/>
    </source>
</evidence>